<organism evidence="1 2">
    <name type="scientific">Racocetra persica</name>
    <dbReference type="NCBI Taxonomy" id="160502"/>
    <lineage>
        <taxon>Eukaryota</taxon>
        <taxon>Fungi</taxon>
        <taxon>Fungi incertae sedis</taxon>
        <taxon>Mucoromycota</taxon>
        <taxon>Glomeromycotina</taxon>
        <taxon>Glomeromycetes</taxon>
        <taxon>Diversisporales</taxon>
        <taxon>Gigasporaceae</taxon>
        <taxon>Racocetra</taxon>
    </lineage>
</organism>
<comment type="caution">
    <text evidence="1">The sequence shown here is derived from an EMBL/GenBank/DDBJ whole genome shotgun (WGS) entry which is preliminary data.</text>
</comment>
<feature type="non-terminal residue" evidence="1">
    <location>
        <position position="1"/>
    </location>
</feature>
<evidence type="ECO:0000313" key="2">
    <source>
        <dbReference type="Proteomes" id="UP000789920"/>
    </source>
</evidence>
<protein>
    <submittedName>
        <fullName evidence="1">37005_t:CDS:1</fullName>
    </submittedName>
</protein>
<dbReference type="Proteomes" id="UP000789920">
    <property type="component" value="Unassembled WGS sequence"/>
</dbReference>
<name>A0ACA9S8U2_9GLOM</name>
<feature type="non-terminal residue" evidence="1">
    <location>
        <position position="48"/>
    </location>
</feature>
<keyword evidence="2" id="KW-1185">Reference proteome</keyword>
<accession>A0ACA9S8U2</accession>
<proteinExistence type="predicted"/>
<dbReference type="EMBL" id="CAJVQC010102627">
    <property type="protein sequence ID" value="CAG8831992.1"/>
    <property type="molecule type" value="Genomic_DNA"/>
</dbReference>
<sequence>NVESTGIMDSEKIFLDSVHILQGKCRRLSTALEHKLREKERNREQMDI</sequence>
<evidence type="ECO:0000313" key="1">
    <source>
        <dbReference type="EMBL" id="CAG8831992.1"/>
    </source>
</evidence>
<gene>
    <name evidence="1" type="ORF">RPERSI_LOCUS28323</name>
</gene>
<reference evidence="1" key="1">
    <citation type="submission" date="2021-06" db="EMBL/GenBank/DDBJ databases">
        <authorList>
            <person name="Kallberg Y."/>
            <person name="Tangrot J."/>
            <person name="Rosling A."/>
        </authorList>
    </citation>
    <scope>NUCLEOTIDE SEQUENCE</scope>
    <source>
        <strain evidence="1">MA461A</strain>
    </source>
</reference>